<dbReference type="Gene3D" id="2.40.128.20">
    <property type="match status" value="1"/>
</dbReference>
<evidence type="ECO:0000256" key="2">
    <source>
        <dbReference type="PIRNR" id="PIRNR036893"/>
    </source>
</evidence>
<evidence type="ECO:0000259" key="3">
    <source>
        <dbReference type="Pfam" id="PF08212"/>
    </source>
</evidence>
<dbReference type="InterPro" id="IPR000566">
    <property type="entry name" value="Lipocln_cytosolic_FA-bd_dom"/>
</dbReference>
<name>A0A6A5ZUV6_9PLEO</name>
<dbReference type="SUPFAM" id="SSF50814">
    <property type="entry name" value="Lipocalins"/>
    <property type="match status" value="1"/>
</dbReference>
<dbReference type="GO" id="GO:0005737">
    <property type="term" value="C:cytoplasm"/>
    <property type="evidence" value="ECO:0007669"/>
    <property type="project" value="TreeGrafter"/>
</dbReference>
<keyword evidence="5" id="KW-1185">Reference proteome</keyword>
<reference evidence="4" key="1">
    <citation type="journal article" date="2020" name="Stud. Mycol.">
        <title>101 Dothideomycetes genomes: a test case for predicting lifestyles and emergence of pathogens.</title>
        <authorList>
            <person name="Haridas S."/>
            <person name="Albert R."/>
            <person name="Binder M."/>
            <person name="Bloem J."/>
            <person name="Labutti K."/>
            <person name="Salamov A."/>
            <person name="Andreopoulos B."/>
            <person name="Baker S."/>
            <person name="Barry K."/>
            <person name="Bills G."/>
            <person name="Bluhm B."/>
            <person name="Cannon C."/>
            <person name="Castanera R."/>
            <person name="Culley D."/>
            <person name="Daum C."/>
            <person name="Ezra D."/>
            <person name="Gonzalez J."/>
            <person name="Henrissat B."/>
            <person name="Kuo A."/>
            <person name="Liang C."/>
            <person name="Lipzen A."/>
            <person name="Lutzoni F."/>
            <person name="Magnuson J."/>
            <person name="Mondo S."/>
            <person name="Nolan M."/>
            <person name="Ohm R."/>
            <person name="Pangilinan J."/>
            <person name="Park H.-J."/>
            <person name="Ramirez L."/>
            <person name="Alfaro M."/>
            <person name="Sun H."/>
            <person name="Tritt A."/>
            <person name="Yoshinaga Y."/>
            <person name="Zwiers L.-H."/>
            <person name="Turgeon B."/>
            <person name="Goodwin S."/>
            <person name="Spatafora J."/>
            <person name="Crous P."/>
            <person name="Grigoriev I."/>
        </authorList>
    </citation>
    <scope>NUCLEOTIDE SEQUENCE</scope>
    <source>
        <strain evidence="4">CBS 627.86</strain>
    </source>
</reference>
<feature type="chain" id="PRO_5025721370" evidence="2">
    <location>
        <begin position="17"/>
        <end position="182"/>
    </location>
</feature>
<gene>
    <name evidence="4" type="ORF">BDV96DRAFT_608605</name>
</gene>
<dbReference type="PIRSF" id="PIRSF036893">
    <property type="entry name" value="Lipocalin_ApoD"/>
    <property type="match status" value="1"/>
</dbReference>
<evidence type="ECO:0000256" key="1">
    <source>
        <dbReference type="ARBA" id="ARBA00006889"/>
    </source>
</evidence>
<evidence type="ECO:0000313" key="4">
    <source>
        <dbReference type="EMBL" id="KAF2122663.1"/>
    </source>
</evidence>
<dbReference type="PANTHER" id="PTHR10612">
    <property type="entry name" value="APOLIPOPROTEIN D"/>
    <property type="match status" value="1"/>
</dbReference>
<comment type="similarity">
    <text evidence="1 2">Belongs to the calycin superfamily. Lipocalin family.</text>
</comment>
<dbReference type="InterPro" id="IPR012674">
    <property type="entry name" value="Calycin"/>
</dbReference>
<dbReference type="Proteomes" id="UP000799770">
    <property type="component" value="Unassembled WGS sequence"/>
</dbReference>
<feature type="domain" description="Lipocalin/cytosolic fatty-acid binding" evidence="3">
    <location>
        <begin position="41"/>
        <end position="168"/>
    </location>
</feature>
<dbReference type="EMBL" id="ML977310">
    <property type="protein sequence ID" value="KAF2122663.1"/>
    <property type="molecule type" value="Genomic_DNA"/>
</dbReference>
<keyword evidence="2" id="KW-0732">Signal</keyword>
<protein>
    <submittedName>
        <fullName evidence="4">Calycin-like protein</fullName>
    </submittedName>
</protein>
<organism evidence="4 5">
    <name type="scientific">Lophiotrema nucula</name>
    <dbReference type="NCBI Taxonomy" id="690887"/>
    <lineage>
        <taxon>Eukaryota</taxon>
        <taxon>Fungi</taxon>
        <taxon>Dikarya</taxon>
        <taxon>Ascomycota</taxon>
        <taxon>Pezizomycotina</taxon>
        <taxon>Dothideomycetes</taxon>
        <taxon>Pleosporomycetidae</taxon>
        <taxon>Pleosporales</taxon>
        <taxon>Lophiotremataceae</taxon>
        <taxon>Lophiotrema</taxon>
    </lineage>
</organism>
<dbReference type="GO" id="GO:0006629">
    <property type="term" value="P:lipid metabolic process"/>
    <property type="evidence" value="ECO:0007669"/>
    <property type="project" value="TreeGrafter"/>
</dbReference>
<dbReference type="GO" id="GO:0000302">
    <property type="term" value="P:response to reactive oxygen species"/>
    <property type="evidence" value="ECO:0007669"/>
    <property type="project" value="TreeGrafter"/>
</dbReference>
<sequence length="182" mass="19789">MRLSSIFTTLISSVSALSLPRDGSQVQTGVEVVTALFDGQLKDYLGKWYQVAGTPFSRTEGARCVPAEYKLNPNGTVAVINTGLVGSQQIGNNGTRTPVDKKYGGEGRFRVQFPGFPAPACLGPSYIFDAEHSIVQTSNWGVLFVLARERSPPTDKVDAWIERAVCLGTKKENIVKFDQTNC</sequence>
<feature type="signal peptide" evidence="2">
    <location>
        <begin position="1"/>
        <end position="16"/>
    </location>
</feature>
<accession>A0A6A5ZUV6</accession>
<proteinExistence type="inferred from homology"/>
<dbReference type="Pfam" id="PF08212">
    <property type="entry name" value="Lipocalin_2"/>
    <property type="match status" value="1"/>
</dbReference>
<dbReference type="AlphaFoldDB" id="A0A6A5ZUV6"/>
<dbReference type="InterPro" id="IPR022271">
    <property type="entry name" value="Lipocalin_ApoD"/>
</dbReference>
<evidence type="ECO:0000313" key="5">
    <source>
        <dbReference type="Proteomes" id="UP000799770"/>
    </source>
</evidence>
<dbReference type="OrthoDB" id="565904at2759"/>
<dbReference type="PANTHER" id="PTHR10612:SF34">
    <property type="entry name" value="APOLIPOPROTEIN D"/>
    <property type="match status" value="1"/>
</dbReference>